<accession>A0A6A6FF97</accession>
<keyword evidence="3" id="KW-1185">Reference proteome</keyword>
<reference evidence="2" key="1">
    <citation type="journal article" date="2020" name="Stud. Mycol.">
        <title>101 Dothideomycetes genomes: a test case for predicting lifestyles and emergence of pathogens.</title>
        <authorList>
            <person name="Haridas S."/>
            <person name="Albert R."/>
            <person name="Binder M."/>
            <person name="Bloem J."/>
            <person name="Labutti K."/>
            <person name="Salamov A."/>
            <person name="Andreopoulos B."/>
            <person name="Baker S."/>
            <person name="Barry K."/>
            <person name="Bills G."/>
            <person name="Bluhm B."/>
            <person name="Cannon C."/>
            <person name="Castanera R."/>
            <person name="Culley D."/>
            <person name="Daum C."/>
            <person name="Ezra D."/>
            <person name="Gonzalez J."/>
            <person name="Henrissat B."/>
            <person name="Kuo A."/>
            <person name="Liang C."/>
            <person name="Lipzen A."/>
            <person name="Lutzoni F."/>
            <person name="Magnuson J."/>
            <person name="Mondo S."/>
            <person name="Nolan M."/>
            <person name="Ohm R."/>
            <person name="Pangilinan J."/>
            <person name="Park H.-J."/>
            <person name="Ramirez L."/>
            <person name="Alfaro M."/>
            <person name="Sun H."/>
            <person name="Tritt A."/>
            <person name="Yoshinaga Y."/>
            <person name="Zwiers L.-H."/>
            <person name="Turgeon B."/>
            <person name="Goodwin S."/>
            <person name="Spatafora J."/>
            <person name="Crous P."/>
            <person name="Grigoriev I."/>
        </authorList>
    </citation>
    <scope>NUCLEOTIDE SEQUENCE</scope>
    <source>
        <strain evidence="2">SCOH1-5</strain>
    </source>
</reference>
<keyword evidence="1" id="KW-0472">Membrane</keyword>
<feature type="transmembrane region" description="Helical" evidence="1">
    <location>
        <begin position="68"/>
        <end position="90"/>
    </location>
</feature>
<dbReference type="EMBL" id="ML992674">
    <property type="protein sequence ID" value="KAF2212072.1"/>
    <property type="molecule type" value="Genomic_DNA"/>
</dbReference>
<dbReference type="AlphaFoldDB" id="A0A6A6FF97"/>
<evidence type="ECO:0000313" key="2">
    <source>
        <dbReference type="EMBL" id="KAF2212072.1"/>
    </source>
</evidence>
<sequence length="148" mass="16327">MRARQGFPQASVNLQVTRRVSTCRHPTEKKTAAFNMADALLALLKLDAAICRLIWSLFLHLALRLSIVAFYCIFDFSVVLSTSTVVTMLFDFEHRSTTHGIVDVATLLVAAVASGAVANMLPEEDAIWHVRWSTLLGIVDAFINGHLS</sequence>
<gene>
    <name evidence="2" type="ORF">CERZMDRAFT_97986</name>
</gene>
<dbReference type="Proteomes" id="UP000799539">
    <property type="component" value="Unassembled WGS sequence"/>
</dbReference>
<keyword evidence="1" id="KW-0812">Transmembrane</keyword>
<organism evidence="2 3">
    <name type="scientific">Cercospora zeae-maydis SCOH1-5</name>
    <dbReference type="NCBI Taxonomy" id="717836"/>
    <lineage>
        <taxon>Eukaryota</taxon>
        <taxon>Fungi</taxon>
        <taxon>Dikarya</taxon>
        <taxon>Ascomycota</taxon>
        <taxon>Pezizomycotina</taxon>
        <taxon>Dothideomycetes</taxon>
        <taxon>Dothideomycetidae</taxon>
        <taxon>Mycosphaerellales</taxon>
        <taxon>Mycosphaerellaceae</taxon>
        <taxon>Cercospora</taxon>
    </lineage>
</organism>
<evidence type="ECO:0000256" key="1">
    <source>
        <dbReference type="SAM" id="Phobius"/>
    </source>
</evidence>
<dbReference type="OrthoDB" id="10603984at2759"/>
<name>A0A6A6FF97_9PEZI</name>
<feature type="transmembrane region" description="Helical" evidence="1">
    <location>
        <begin position="102"/>
        <end position="121"/>
    </location>
</feature>
<protein>
    <submittedName>
        <fullName evidence="2">Uncharacterized protein</fullName>
    </submittedName>
</protein>
<proteinExistence type="predicted"/>
<keyword evidence="1" id="KW-1133">Transmembrane helix</keyword>
<evidence type="ECO:0000313" key="3">
    <source>
        <dbReference type="Proteomes" id="UP000799539"/>
    </source>
</evidence>